<comment type="caution">
    <text evidence="6">The sequence shown here is derived from an EMBL/GenBank/DDBJ whole genome shotgun (WGS) entry which is preliminary data.</text>
</comment>
<reference evidence="6 7" key="1">
    <citation type="journal article" date="2016" name="Genome Biol. Evol.">
        <title>Gene Family Evolution Reflects Adaptation to Soil Environmental Stressors in the Genome of the Collembolan Orchesella cincta.</title>
        <authorList>
            <person name="Faddeeva-Vakhrusheva A."/>
            <person name="Derks M.F."/>
            <person name="Anvar S.Y."/>
            <person name="Agamennone V."/>
            <person name="Suring W."/>
            <person name="Smit S."/>
            <person name="van Straalen N.M."/>
            <person name="Roelofs D."/>
        </authorList>
    </citation>
    <scope>NUCLEOTIDE SEQUENCE [LARGE SCALE GENOMIC DNA]</scope>
    <source>
        <tissue evidence="6">Mixed pool</tissue>
    </source>
</reference>
<name>A0A1D2NJF6_ORCCI</name>
<dbReference type="SUPFAM" id="SSF53187">
    <property type="entry name" value="Zn-dependent exopeptidases"/>
    <property type="match status" value="2"/>
</dbReference>
<dbReference type="PROSITE" id="PS00631">
    <property type="entry name" value="CYTOSOL_AP"/>
    <property type="match status" value="2"/>
</dbReference>
<accession>A0A1D2NJF6</accession>
<protein>
    <submittedName>
        <fullName evidence="6">Putative aminopeptidase NPEPL1</fullName>
    </submittedName>
</protein>
<dbReference type="PRINTS" id="PR00481">
    <property type="entry name" value="LAMNOPPTDASE"/>
</dbReference>
<keyword evidence="3" id="KW-0645">Protease</keyword>
<evidence type="ECO:0000256" key="1">
    <source>
        <dbReference type="ARBA" id="ARBA00009528"/>
    </source>
</evidence>
<dbReference type="EMBL" id="LJIJ01000025">
    <property type="protein sequence ID" value="ODN05342.1"/>
    <property type="molecule type" value="Genomic_DNA"/>
</dbReference>
<dbReference type="OMA" id="PLWHYYT"/>
<evidence type="ECO:0000313" key="6">
    <source>
        <dbReference type="EMBL" id="ODN05342.1"/>
    </source>
</evidence>
<keyword evidence="4" id="KW-0378">Hydrolase</keyword>
<feature type="domain" description="Cytosol aminopeptidase" evidence="5">
    <location>
        <begin position="319"/>
        <end position="326"/>
    </location>
</feature>
<feature type="domain" description="Cytosol aminopeptidase" evidence="5">
    <location>
        <begin position="914"/>
        <end position="921"/>
    </location>
</feature>
<evidence type="ECO:0000256" key="3">
    <source>
        <dbReference type="ARBA" id="ARBA00022670"/>
    </source>
</evidence>
<gene>
    <name evidence="6" type="ORF">Ocin01_01369</name>
</gene>
<evidence type="ECO:0000313" key="7">
    <source>
        <dbReference type="Proteomes" id="UP000094527"/>
    </source>
</evidence>
<dbReference type="InterPro" id="IPR041417">
    <property type="entry name" value="NPEPL1_N"/>
</dbReference>
<sequence>MCVLQPKLAQRVTEEVYKHAIETLNPCPTDSIPLYLNKAALIGLPKTCSRHNTPSRAHSLSSMIKASLVGGNGSASNENIVIVCEKPCVFALGCAVARVFPLYDRKSLNKSVDGAKSRTVNVEFLLVKKDDCSVYTADKACLSTQELECLQDAATAIRNTARLIDMPTNELHTDAFVEEAKVIATELGITPVVIKGEELKTRGFGGLYSVGKAAEHPPALVVLSHRPPGAKKNIAWVGKGIVFDTGGLSMKTKETMPGMKGDMGGAAAILNAFYLAVKQGFKENLHAILCIAENSVGPLSTRPDDVIIMYSKKSVEVNNTDAEGRLVVGDGVVYAKNDLQCDIIVDMCTLTSAQLVSTGKNHGAVLTNSEQYEKWSVDAGRASGDLVFPIVFTPEFHFPEFTSAVADMKNSVANRNNATSSCAGLWIMSQLGFDFPGVWVHFDMGGPSTVGERASGYGVSLLNTLFGKLSCSKLLNEISRKRNVILTSCCVNTLHSNHLDGSMSSSLFSRSFSRSRVLLDFLYPVKVFTGERALSVQFITLRTFASKYDSLTDKMSNTVLKFHPGGGNLIASDPQTNPVIILGQLPHLEAVPYSTLKSKLAPRVTEEIFQQALETLNPSPTDSIPLYLQKATILCLPKTCSRHNTPSRAHSLTKLIKTSHIGGNGSQPNENILVVCEKRDVFALGCAVAKAFPLYSRKSSSKSTNADGSKKEPRIVNVEFLTVSKTGGEFALDQAPLTAQEIGCLQDAVTAIRNTARLVDTPANELHTDAFVEEAKAIANELGITPVIIQGEELKQKGFGGIYGVGKASEHPPALVVLSHRPPGASKNIAWVGKGIVFDTGGLSIKSKTGMCCMKRDCGGAAGILNAFYLAVKQGFTENLHAVLCLAENSVGPLSTRPDDVLIMYSKKSVEINNTDAEGRLVLADGVVYAKNDLGCDVIVDMATLTGAQGIATGKYHSAVLTNSEQFEKLSVEAGKVSGELVFPIVYTPEFHFSEFSSAVADMKNSVADRGNAQSSCAGLFIMSHLGFDFPGAWVHLDIASPAELGERATGYGVALLNTMFGSLSSSDLLKGIAPNPE</sequence>
<keyword evidence="2 6" id="KW-0031">Aminopeptidase</keyword>
<dbReference type="Gene3D" id="3.40.630.10">
    <property type="entry name" value="Zn peptidases"/>
    <property type="match status" value="2"/>
</dbReference>
<dbReference type="FunFam" id="3.40.630.10:FF:000035">
    <property type="entry name" value="Probable aminopeptidase NPEPL1"/>
    <property type="match status" value="1"/>
</dbReference>
<dbReference type="PANTHER" id="PTHR11963">
    <property type="entry name" value="LEUCINE AMINOPEPTIDASE-RELATED"/>
    <property type="match status" value="1"/>
</dbReference>
<dbReference type="Gene3D" id="3.40.50.10590">
    <property type="entry name" value="Zn-dependent exopeptidases"/>
    <property type="match status" value="2"/>
</dbReference>
<dbReference type="GO" id="GO:0006508">
    <property type="term" value="P:proteolysis"/>
    <property type="evidence" value="ECO:0007669"/>
    <property type="project" value="UniProtKB-KW"/>
</dbReference>
<evidence type="ECO:0000259" key="5">
    <source>
        <dbReference type="PROSITE" id="PS00631"/>
    </source>
</evidence>
<evidence type="ECO:0000256" key="2">
    <source>
        <dbReference type="ARBA" id="ARBA00022438"/>
    </source>
</evidence>
<dbReference type="GO" id="GO:0070006">
    <property type="term" value="F:metalloaminopeptidase activity"/>
    <property type="evidence" value="ECO:0007669"/>
    <property type="project" value="InterPro"/>
</dbReference>
<comment type="similarity">
    <text evidence="1">Belongs to the peptidase M17 family.</text>
</comment>
<dbReference type="Pfam" id="PF18295">
    <property type="entry name" value="Pdase_M17_N2"/>
    <property type="match status" value="2"/>
</dbReference>
<keyword evidence="7" id="KW-1185">Reference proteome</keyword>
<dbReference type="AlphaFoldDB" id="A0A1D2NJF6"/>
<dbReference type="PANTHER" id="PTHR11963:SF4">
    <property type="entry name" value="AMINOPEPTIDASE NPEPL1-RELATED"/>
    <property type="match status" value="1"/>
</dbReference>
<dbReference type="Pfam" id="PF00883">
    <property type="entry name" value="Peptidase_M17"/>
    <property type="match status" value="2"/>
</dbReference>
<dbReference type="InterPro" id="IPR011356">
    <property type="entry name" value="Leucine_aapep/pepB"/>
</dbReference>
<dbReference type="STRING" id="48709.A0A1D2NJF6"/>
<dbReference type="InterPro" id="IPR000819">
    <property type="entry name" value="Peptidase_M17_C"/>
</dbReference>
<dbReference type="OrthoDB" id="412814at2759"/>
<dbReference type="GO" id="GO:0030145">
    <property type="term" value="F:manganese ion binding"/>
    <property type="evidence" value="ECO:0007669"/>
    <property type="project" value="InterPro"/>
</dbReference>
<proteinExistence type="inferred from homology"/>
<organism evidence="6 7">
    <name type="scientific">Orchesella cincta</name>
    <name type="common">Springtail</name>
    <name type="synonym">Podura cincta</name>
    <dbReference type="NCBI Taxonomy" id="48709"/>
    <lineage>
        <taxon>Eukaryota</taxon>
        <taxon>Metazoa</taxon>
        <taxon>Ecdysozoa</taxon>
        <taxon>Arthropoda</taxon>
        <taxon>Hexapoda</taxon>
        <taxon>Collembola</taxon>
        <taxon>Entomobryomorpha</taxon>
        <taxon>Entomobryoidea</taxon>
        <taxon>Orchesellidae</taxon>
        <taxon>Orchesellinae</taxon>
        <taxon>Orchesella</taxon>
    </lineage>
</organism>
<dbReference type="CDD" id="cd00433">
    <property type="entry name" value="Peptidase_M17"/>
    <property type="match status" value="2"/>
</dbReference>
<dbReference type="Proteomes" id="UP000094527">
    <property type="component" value="Unassembled WGS sequence"/>
</dbReference>
<dbReference type="GO" id="GO:0005737">
    <property type="term" value="C:cytoplasm"/>
    <property type="evidence" value="ECO:0007669"/>
    <property type="project" value="InterPro"/>
</dbReference>
<evidence type="ECO:0000256" key="4">
    <source>
        <dbReference type="ARBA" id="ARBA00022801"/>
    </source>
</evidence>